<keyword evidence="2" id="KW-1185">Reference proteome</keyword>
<dbReference type="HOGENOM" id="CLU_1875076_0_0_1"/>
<dbReference type="Proteomes" id="UP000054337">
    <property type="component" value="Unassembled WGS sequence"/>
</dbReference>
<evidence type="ECO:0000313" key="2">
    <source>
        <dbReference type="Proteomes" id="UP000054337"/>
    </source>
</evidence>
<reference evidence="1 2" key="1">
    <citation type="journal article" date="2013" name="PLoS Genet.">
        <title>Comparative genome structure, secondary metabolite, and effector coding capacity across Cochliobolus pathogens.</title>
        <authorList>
            <person name="Condon B.J."/>
            <person name="Leng Y."/>
            <person name="Wu D."/>
            <person name="Bushley K.E."/>
            <person name="Ohm R.A."/>
            <person name="Otillar R."/>
            <person name="Martin J."/>
            <person name="Schackwitz W."/>
            <person name="Grimwood J."/>
            <person name="MohdZainudin N."/>
            <person name="Xue C."/>
            <person name="Wang R."/>
            <person name="Manning V.A."/>
            <person name="Dhillon B."/>
            <person name="Tu Z.J."/>
            <person name="Steffenson B.J."/>
            <person name="Salamov A."/>
            <person name="Sun H."/>
            <person name="Lowry S."/>
            <person name="LaButti K."/>
            <person name="Han J."/>
            <person name="Copeland A."/>
            <person name="Lindquist E."/>
            <person name="Barry K."/>
            <person name="Schmutz J."/>
            <person name="Baker S.E."/>
            <person name="Ciuffetti L.M."/>
            <person name="Grigoriev I.V."/>
            <person name="Zhong S."/>
            <person name="Turgeon B.G."/>
        </authorList>
    </citation>
    <scope>NUCLEOTIDE SEQUENCE [LARGE SCALE GENOMIC DNA]</scope>
    <source>
        <strain evidence="1 2">FI3</strain>
    </source>
</reference>
<organism evidence="1 2">
    <name type="scientific">Bipolaris victoriae (strain FI3)</name>
    <name type="common">Victoria blight of oats agent</name>
    <name type="synonym">Cochliobolus victoriae</name>
    <dbReference type="NCBI Taxonomy" id="930091"/>
    <lineage>
        <taxon>Eukaryota</taxon>
        <taxon>Fungi</taxon>
        <taxon>Dikarya</taxon>
        <taxon>Ascomycota</taxon>
        <taxon>Pezizomycotina</taxon>
        <taxon>Dothideomycetes</taxon>
        <taxon>Pleosporomycetidae</taxon>
        <taxon>Pleosporales</taxon>
        <taxon>Pleosporineae</taxon>
        <taxon>Pleosporaceae</taxon>
        <taxon>Bipolaris</taxon>
    </lineage>
</organism>
<protein>
    <submittedName>
        <fullName evidence="1">Uncharacterized protein</fullName>
    </submittedName>
</protein>
<evidence type="ECO:0000313" key="1">
    <source>
        <dbReference type="EMBL" id="EUN30812.1"/>
    </source>
</evidence>
<sequence length="136" mass="14575">MAPGPKRRPWVALQHYIYQSIHGHAEHQLGKKTGVALAGQGLALHSAPTGLASYCAGPPPIHPATACKYTIYPTLSLPFPHPPLPLLLATWLGLSAIAARDSRARYTRPPWHTPLHIHLGPRHTASALSSALALAM</sequence>
<proteinExistence type="predicted"/>
<accession>W7F3P6</accession>
<name>W7F3P6_BIPV3</name>
<dbReference type="AlphaFoldDB" id="W7F3P6"/>
<dbReference type="GeneID" id="26251238"/>
<dbReference type="EMBL" id="KI968703">
    <property type="protein sequence ID" value="EUN30812.1"/>
    <property type="molecule type" value="Genomic_DNA"/>
</dbReference>
<gene>
    <name evidence="1" type="ORF">COCVIDRAFT_12943</name>
</gene>
<dbReference type="RefSeq" id="XP_014560278.1">
    <property type="nucleotide sequence ID" value="XM_014704792.1"/>
</dbReference>